<evidence type="ECO:0000256" key="5">
    <source>
        <dbReference type="ARBA" id="ARBA00022884"/>
    </source>
</evidence>
<dbReference type="CDD" id="cd01725">
    <property type="entry name" value="LSm2"/>
    <property type="match status" value="1"/>
</dbReference>
<dbReference type="GO" id="GO:0003723">
    <property type="term" value="F:RNA binding"/>
    <property type="evidence" value="ECO:0007669"/>
    <property type="project" value="UniProtKB-KW"/>
</dbReference>
<evidence type="ECO:0000256" key="1">
    <source>
        <dbReference type="ARBA" id="ARBA00004123"/>
    </source>
</evidence>
<evidence type="ECO:0000256" key="9">
    <source>
        <dbReference type="ARBA" id="ARBA00067755"/>
    </source>
</evidence>
<dbReference type="SMART" id="SM00651">
    <property type="entry name" value="Sm"/>
    <property type="match status" value="1"/>
</dbReference>
<dbReference type="AlphaFoldDB" id="A0A1D1VL63"/>
<dbReference type="GO" id="GO:1990726">
    <property type="term" value="C:Lsm1-7-Pat1 complex"/>
    <property type="evidence" value="ECO:0007669"/>
    <property type="project" value="TreeGrafter"/>
</dbReference>
<evidence type="ECO:0000256" key="6">
    <source>
        <dbReference type="ARBA" id="ARBA00023187"/>
    </source>
</evidence>
<comment type="similarity">
    <text evidence="2">Belongs to the snRNP Sm proteins family.</text>
</comment>
<evidence type="ECO:0000256" key="2">
    <source>
        <dbReference type="ARBA" id="ARBA00006850"/>
    </source>
</evidence>
<evidence type="ECO:0000313" key="14">
    <source>
        <dbReference type="EMBL" id="GAV02362.1"/>
    </source>
</evidence>
<keyword evidence="6" id="KW-0508">mRNA splicing</keyword>
<evidence type="ECO:0000313" key="15">
    <source>
        <dbReference type="Proteomes" id="UP000186922"/>
    </source>
</evidence>
<keyword evidence="4" id="KW-0747">Spliceosome</keyword>
<name>A0A1D1VL63_RAMVA</name>
<dbReference type="InterPro" id="IPR010920">
    <property type="entry name" value="LSM_dom_sf"/>
</dbReference>
<comment type="subcellular location">
    <subcellularLocation>
        <location evidence="1">Nucleus</location>
    </subcellularLocation>
</comment>
<dbReference type="InterPro" id="IPR001163">
    <property type="entry name" value="Sm_dom_euk/arc"/>
</dbReference>
<protein>
    <recommendedName>
        <fullName evidence="9">U6 snRNA-associated Sm-like protein LSm2</fullName>
    </recommendedName>
    <alternativeName>
        <fullName evidence="10">Protein G7b</fullName>
    </alternativeName>
    <alternativeName>
        <fullName evidence="11">snRNP core Sm-like protein Sm-x5</fullName>
    </alternativeName>
</protein>
<dbReference type="GO" id="GO:0000398">
    <property type="term" value="P:mRNA splicing, via spliceosome"/>
    <property type="evidence" value="ECO:0007669"/>
    <property type="project" value="TreeGrafter"/>
</dbReference>
<dbReference type="GO" id="GO:0000932">
    <property type="term" value="C:P-body"/>
    <property type="evidence" value="ECO:0007669"/>
    <property type="project" value="TreeGrafter"/>
</dbReference>
<dbReference type="InterPro" id="IPR016654">
    <property type="entry name" value="U6_snRNA_Lsm2"/>
</dbReference>
<evidence type="ECO:0000256" key="7">
    <source>
        <dbReference type="ARBA" id="ARBA00023242"/>
    </source>
</evidence>
<keyword evidence="3" id="KW-0507">mRNA processing</keyword>
<dbReference type="OrthoDB" id="10256176at2759"/>
<dbReference type="GO" id="GO:0071011">
    <property type="term" value="C:precatalytic spliceosome"/>
    <property type="evidence" value="ECO:0007669"/>
    <property type="project" value="TreeGrafter"/>
</dbReference>
<organism evidence="14 15">
    <name type="scientific">Ramazzottius varieornatus</name>
    <name type="common">Water bear</name>
    <name type="synonym">Tardigrade</name>
    <dbReference type="NCBI Taxonomy" id="947166"/>
    <lineage>
        <taxon>Eukaryota</taxon>
        <taxon>Metazoa</taxon>
        <taxon>Ecdysozoa</taxon>
        <taxon>Tardigrada</taxon>
        <taxon>Eutardigrada</taxon>
        <taxon>Parachela</taxon>
        <taxon>Hypsibioidea</taxon>
        <taxon>Ramazzottiidae</taxon>
        <taxon>Ramazzottius</taxon>
    </lineage>
</organism>
<dbReference type="Proteomes" id="UP000186922">
    <property type="component" value="Unassembled WGS sequence"/>
</dbReference>
<dbReference type="InterPro" id="IPR047575">
    <property type="entry name" value="Sm"/>
</dbReference>
<comment type="caution">
    <text evidence="14">The sequence shown here is derived from an EMBL/GenBank/DDBJ whole genome shotgun (WGS) entry which is preliminary data.</text>
</comment>
<keyword evidence="7" id="KW-0539">Nucleus</keyword>
<keyword evidence="5" id="KW-0694">RNA-binding</keyword>
<evidence type="ECO:0000256" key="12">
    <source>
        <dbReference type="SAM" id="MobiDB-lite"/>
    </source>
</evidence>
<feature type="domain" description="Sm" evidence="13">
    <location>
        <begin position="2"/>
        <end position="76"/>
    </location>
</feature>
<feature type="compositionally biased region" description="Basic and acidic residues" evidence="12">
    <location>
        <begin position="85"/>
        <end position="94"/>
    </location>
</feature>
<proteinExistence type="inferred from homology"/>
<dbReference type="SUPFAM" id="SSF50182">
    <property type="entry name" value="Sm-like ribonucleoproteins"/>
    <property type="match status" value="1"/>
</dbReference>
<dbReference type="EMBL" id="BDGG01000008">
    <property type="protein sequence ID" value="GAV02362.1"/>
    <property type="molecule type" value="Genomic_DNA"/>
</dbReference>
<dbReference type="PANTHER" id="PTHR13829:SF2">
    <property type="entry name" value="U6 SNRNA-ASSOCIATED SM-LIKE PROTEIN LSM2"/>
    <property type="match status" value="1"/>
</dbReference>
<evidence type="ECO:0000256" key="10">
    <source>
        <dbReference type="ARBA" id="ARBA00083055"/>
    </source>
</evidence>
<dbReference type="PROSITE" id="PS52002">
    <property type="entry name" value="SM"/>
    <property type="match status" value="1"/>
</dbReference>
<dbReference type="GO" id="GO:0005688">
    <property type="term" value="C:U6 snRNP"/>
    <property type="evidence" value="ECO:0007669"/>
    <property type="project" value="TreeGrafter"/>
</dbReference>
<feature type="region of interest" description="Disordered" evidence="12">
    <location>
        <begin position="83"/>
        <end position="127"/>
    </location>
</feature>
<evidence type="ECO:0000259" key="13">
    <source>
        <dbReference type="PROSITE" id="PS52002"/>
    </source>
</evidence>
<dbReference type="FunFam" id="2.30.30.100:FF:000009">
    <property type="entry name" value="U6 snRNA-associated Sm-like protein LSm2"/>
    <property type="match status" value="1"/>
</dbReference>
<dbReference type="GO" id="GO:0071013">
    <property type="term" value="C:catalytic step 2 spliceosome"/>
    <property type="evidence" value="ECO:0007669"/>
    <property type="project" value="TreeGrafter"/>
</dbReference>
<keyword evidence="15" id="KW-1185">Reference proteome</keyword>
<evidence type="ECO:0000256" key="11">
    <source>
        <dbReference type="ARBA" id="ARBA00083963"/>
    </source>
</evidence>
<dbReference type="PANTHER" id="PTHR13829">
    <property type="entry name" value="SNRNP CORE PROTEIN FAMILY MEMBER"/>
    <property type="match status" value="1"/>
</dbReference>
<dbReference type="Gene3D" id="2.30.30.100">
    <property type="match status" value="1"/>
</dbReference>
<dbReference type="GO" id="GO:0046540">
    <property type="term" value="C:U4/U6 x U5 tri-snRNP complex"/>
    <property type="evidence" value="ECO:0007669"/>
    <property type="project" value="TreeGrafter"/>
</dbReference>
<sequence length="127" mass="13947">MLFYSFFKSLVGKEIVVELKNDMSLHGTLDSVDQYLNMKLLDIAVTDAEKFPHMLAVKNIFIRGSVIRYVHLPAEEVDVQQLQDASRRDAEQAKHSTKTGAAAAAAAGKGQPTKDTRPDQSDKVAAS</sequence>
<feature type="compositionally biased region" description="Basic and acidic residues" evidence="12">
    <location>
        <begin position="112"/>
        <end position="127"/>
    </location>
</feature>
<evidence type="ECO:0000256" key="4">
    <source>
        <dbReference type="ARBA" id="ARBA00022728"/>
    </source>
</evidence>
<gene>
    <name evidence="14" type="primary">RvY_12938-1</name>
    <name evidence="14" type="synonym">RvY_12938.1</name>
    <name evidence="14" type="ORF">RvY_12938</name>
</gene>
<reference evidence="14 15" key="1">
    <citation type="journal article" date="2016" name="Nat. Commun.">
        <title>Extremotolerant tardigrade genome and improved radiotolerance of human cultured cells by tardigrade-unique protein.</title>
        <authorList>
            <person name="Hashimoto T."/>
            <person name="Horikawa D.D."/>
            <person name="Saito Y."/>
            <person name="Kuwahara H."/>
            <person name="Kozuka-Hata H."/>
            <person name="Shin-I T."/>
            <person name="Minakuchi Y."/>
            <person name="Ohishi K."/>
            <person name="Motoyama A."/>
            <person name="Aizu T."/>
            <person name="Enomoto A."/>
            <person name="Kondo K."/>
            <person name="Tanaka S."/>
            <person name="Hara Y."/>
            <person name="Koshikawa S."/>
            <person name="Sagara H."/>
            <person name="Miura T."/>
            <person name="Yokobori S."/>
            <person name="Miyagawa K."/>
            <person name="Suzuki Y."/>
            <person name="Kubo T."/>
            <person name="Oyama M."/>
            <person name="Kohara Y."/>
            <person name="Fujiyama A."/>
            <person name="Arakawa K."/>
            <person name="Katayama T."/>
            <person name="Toyoda A."/>
            <person name="Kunieda T."/>
        </authorList>
    </citation>
    <scope>NUCLEOTIDE SEQUENCE [LARGE SCALE GENOMIC DNA]</scope>
    <source>
        <strain evidence="14 15">YOKOZUNA-1</strain>
    </source>
</reference>
<evidence type="ECO:0000256" key="3">
    <source>
        <dbReference type="ARBA" id="ARBA00022664"/>
    </source>
</evidence>
<evidence type="ECO:0000256" key="8">
    <source>
        <dbReference type="ARBA" id="ARBA00023274"/>
    </source>
</evidence>
<dbReference type="STRING" id="947166.A0A1D1VL63"/>
<accession>A0A1D1VL63</accession>
<keyword evidence="8" id="KW-0687">Ribonucleoprotein</keyword>
<dbReference type="Pfam" id="PF01423">
    <property type="entry name" value="LSM"/>
    <property type="match status" value="1"/>
</dbReference>